<accession>A0A9N9BC06</accession>
<keyword evidence="3" id="KW-1185">Reference proteome</keyword>
<dbReference type="EMBL" id="CAJVPS010002120">
    <property type="protein sequence ID" value="CAG8560612.1"/>
    <property type="molecule type" value="Genomic_DNA"/>
</dbReference>
<dbReference type="Proteomes" id="UP000789508">
    <property type="component" value="Unassembled WGS sequence"/>
</dbReference>
<dbReference type="OrthoDB" id="2369382at2759"/>
<sequence>MEQVINWRQQELSYKISDRINVTLFYLLIGVCPVILHGLSAIAPFVVRLITHQLSQIKICGAYDPELAPCPGMKDRLHVDETYVDDFNKTYNNKTIAIKPRDKAGKKFSWAIEGMWQQPHQKYSLARSTYDNQIYNRLVIDLSSRSLRYSQSSVTRQMYMISNGNFIEHDITDEPKTIEIFHEFVDNNSAIQSNAEIECAGFGDIEYISDHIKPIHVLNMRTILAQWYIETANLDISDMEPWWGGVKSGENLPNNSILISNDSLWLPAGTSFSFSIYAGAQTADVPPITLQLISELIAHLINNQVS</sequence>
<dbReference type="AlphaFoldDB" id="A0A9N9BC06"/>
<comment type="caution">
    <text evidence="2">The sequence shown here is derived from an EMBL/GenBank/DDBJ whole genome shotgun (WGS) entry which is preliminary data.</text>
</comment>
<name>A0A9N9BC06_9GLOM</name>
<keyword evidence="1" id="KW-1133">Transmembrane helix</keyword>
<evidence type="ECO:0000256" key="1">
    <source>
        <dbReference type="SAM" id="Phobius"/>
    </source>
</evidence>
<evidence type="ECO:0000313" key="2">
    <source>
        <dbReference type="EMBL" id="CAG8560612.1"/>
    </source>
</evidence>
<gene>
    <name evidence="2" type="ORF">ALEPTO_LOCUS6333</name>
</gene>
<keyword evidence="1" id="KW-0812">Transmembrane</keyword>
<keyword evidence="1" id="KW-0472">Membrane</keyword>
<reference evidence="2" key="1">
    <citation type="submission" date="2021-06" db="EMBL/GenBank/DDBJ databases">
        <authorList>
            <person name="Kallberg Y."/>
            <person name="Tangrot J."/>
            <person name="Rosling A."/>
        </authorList>
    </citation>
    <scope>NUCLEOTIDE SEQUENCE</scope>
    <source>
        <strain evidence="2">FL130A</strain>
    </source>
</reference>
<organism evidence="2 3">
    <name type="scientific">Ambispora leptoticha</name>
    <dbReference type="NCBI Taxonomy" id="144679"/>
    <lineage>
        <taxon>Eukaryota</taxon>
        <taxon>Fungi</taxon>
        <taxon>Fungi incertae sedis</taxon>
        <taxon>Mucoromycota</taxon>
        <taxon>Glomeromycotina</taxon>
        <taxon>Glomeromycetes</taxon>
        <taxon>Archaeosporales</taxon>
        <taxon>Ambisporaceae</taxon>
        <taxon>Ambispora</taxon>
    </lineage>
</organism>
<feature type="transmembrane region" description="Helical" evidence="1">
    <location>
        <begin position="24"/>
        <end position="47"/>
    </location>
</feature>
<evidence type="ECO:0000313" key="3">
    <source>
        <dbReference type="Proteomes" id="UP000789508"/>
    </source>
</evidence>
<proteinExistence type="predicted"/>
<protein>
    <submittedName>
        <fullName evidence="2">14469_t:CDS:1</fullName>
    </submittedName>
</protein>